<feature type="region of interest" description="Disordered" evidence="1">
    <location>
        <begin position="1"/>
        <end position="29"/>
    </location>
</feature>
<dbReference type="Proteomes" id="UP000017786">
    <property type="component" value="Chromosome"/>
</dbReference>
<name>U5X2B9_MYCKA</name>
<dbReference type="AlphaFoldDB" id="U5X2B9"/>
<sequence length="29" mass="3163">MASPSRLAPNTTRNNVFDIDSGDEVNNDL</sequence>
<accession>U5X2B9</accession>
<evidence type="ECO:0000313" key="3">
    <source>
        <dbReference type="Proteomes" id="UP000017786"/>
    </source>
</evidence>
<dbReference type="HOGENOM" id="CLU_3409701_0_0_11"/>
<dbReference type="KEGG" id="mkn:MKAN_26290"/>
<feature type="compositionally biased region" description="Acidic residues" evidence="1">
    <location>
        <begin position="20"/>
        <end position="29"/>
    </location>
</feature>
<protein>
    <submittedName>
        <fullName evidence="2">Uncharacterized protein</fullName>
    </submittedName>
</protein>
<evidence type="ECO:0000313" key="2">
    <source>
        <dbReference type="EMBL" id="AGZ54490.1"/>
    </source>
</evidence>
<organism evidence="2 3">
    <name type="scientific">Mycobacterium kansasii ATCC 12478</name>
    <dbReference type="NCBI Taxonomy" id="557599"/>
    <lineage>
        <taxon>Bacteria</taxon>
        <taxon>Bacillati</taxon>
        <taxon>Actinomycetota</taxon>
        <taxon>Actinomycetes</taxon>
        <taxon>Mycobacteriales</taxon>
        <taxon>Mycobacteriaceae</taxon>
        <taxon>Mycobacterium</taxon>
    </lineage>
</organism>
<gene>
    <name evidence="2" type="ORF">MKAN_26290</name>
</gene>
<evidence type="ECO:0000256" key="1">
    <source>
        <dbReference type="SAM" id="MobiDB-lite"/>
    </source>
</evidence>
<dbReference type="EMBL" id="CP006835">
    <property type="protein sequence ID" value="AGZ54490.1"/>
    <property type="molecule type" value="Genomic_DNA"/>
</dbReference>
<reference evidence="2 3" key="1">
    <citation type="submission" date="2013-10" db="EMBL/GenBank/DDBJ databases">
        <title>Genome sequence of Mycobacterium kansasii.</title>
        <authorList>
            <consortium name="McGill University Mycobacterium genome consortium"/>
            <person name="Veyrier F.J."/>
            <person name="Behr M.A."/>
        </authorList>
    </citation>
    <scope>NUCLEOTIDE SEQUENCE [LARGE SCALE GENOMIC DNA]</scope>
    <source>
        <strain evidence="2 3">ATCC 12478</strain>
    </source>
</reference>
<proteinExistence type="predicted"/>